<comment type="caution">
    <text evidence="4">The sequence shown here is derived from an EMBL/GenBank/DDBJ whole genome shotgun (WGS) entry which is preliminary data.</text>
</comment>
<dbReference type="InterPro" id="IPR036396">
    <property type="entry name" value="Cyt_P450_sf"/>
</dbReference>
<name>A0AAN7UC19_9PEZI</name>
<keyword evidence="2" id="KW-0479">Metal-binding</keyword>
<dbReference type="PANTHER" id="PTHR24305:SF226">
    <property type="entry name" value="CYTOCHROME P450 MONOOXYGENASE"/>
    <property type="match status" value="1"/>
</dbReference>
<proteinExistence type="predicted"/>
<dbReference type="Proteomes" id="UP001305414">
    <property type="component" value="Unassembled WGS sequence"/>
</dbReference>
<dbReference type="GO" id="GO:0016705">
    <property type="term" value="F:oxidoreductase activity, acting on paired donors, with incorporation or reduction of molecular oxygen"/>
    <property type="evidence" value="ECO:0007669"/>
    <property type="project" value="InterPro"/>
</dbReference>
<evidence type="ECO:0000256" key="3">
    <source>
        <dbReference type="ARBA" id="ARBA00023004"/>
    </source>
</evidence>
<keyword evidence="5" id="KW-1185">Reference proteome</keyword>
<evidence type="ECO:0000313" key="4">
    <source>
        <dbReference type="EMBL" id="KAK5625828.1"/>
    </source>
</evidence>
<dbReference type="Gene3D" id="1.10.630.10">
    <property type="entry name" value="Cytochrome P450"/>
    <property type="match status" value="1"/>
</dbReference>
<dbReference type="GO" id="GO:0004497">
    <property type="term" value="F:monooxygenase activity"/>
    <property type="evidence" value="ECO:0007669"/>
    <property type="project" value="InterPro"/>
</dbReference>
<organism evidence="4 5">
    <name type="scientific">Xylaria bambusicola</name>
    <dbReference type="NCBI Taxonomy" id="326684"/>
    <lineage>
        <taxon>Eukaryota</taxon>
        <taxon>Fungi</taxon>
        <taxon>Dikarya</taxon>
        <taxon>Ascomycota</taxon>
        <taxon>Pezizomycotina</taxon>
        <taxon>Sordariomycetes</taxon>
        <taxon>Xylariomycetidae</taxon>
        <taxon>Xylariales</taxon>
        <taxon>Xylariaceae</taxon>
        <taxon>Xylaria</taxon>
    </lineage>
</organism>
<evidence type="ECO:0000256" key="2">
    <source>
        <dbReference type="ARBA" id="ARBA00022723"/>
    </source>
</evidence>
<dbReference type="PANTHER" id="PTHR24305">
    <property type="entry name" value="CYTOCHROME P450"/>
    <property type="match status" value="1"/>
</dbReference>
<reference evidence="4 5" key="1">
    <citation type="submission" date="2023-10" db="EMBL/GenBank/DDBJ databases">
        <title>Draft genome sequence of Xylaria bambusicola isolate GMP-LS, the root and basal stem rot pathogen of sugarcane in Indonesia.</title>
        <authorList>
            <person name="Selvaraj P."/>
            <person name="Muralishankar V."/>
            <person name="Muruganantham S."/>
            <person name="Sp S."/>
            <person name="Haryani S."/>
            <person name="Lau K.J.X."/>
            <person name="Naqvi N.I."/>
        </authorList>
    </citation>
    <scope>NUCLEOTIDE SEQUENCE [LARGE SCALE GENOMIC DNA]</scope>
    <source>
        <strain evidence="4">GMP-LS</strain>
    </source>
</reference>
<accession>A0AAN7UC19</accession>
<sequence length="263" mass="28953">MVLHNNLAFGDAVCAIVRARMDMPIDAMHDFYSIVGGSTVGPEDEALRNCKIWAEAIFILPAVCDRLAREIRSGFTSGDNIQSGPQLPGCKYLRVVIDETLRITAPFTATFWREPYPSHTEPLVVDGVLTPRGPMVGFLLERWLGFEEKSTAAAEKKLPGPATRAAFTLFTLGETGCLSKAVAYQEISLVIAKTLWYFDFHKAPGKAGGFGEGEPSRTDGGGGLDEYQLYDLVVADHDGLNLPFNPRELYWTDFKMNEAKICP</sequence>
<dbReference type="AlphaFoldDB" id="A0AAN7UC19"/>
<evidence type="ECO:0000256" key="1">
    <source>
        <dbReference type="ARBA" id="ARBA00022617"/>
    </source>
</evidence>
<dbReference type="SUPFAM" id="SSF48264">
    <property type="entry name" value="Cytochrome P450"/>
    <property type="match status" value="1"/>
</dbReference>
<dbReference type="InterPro" id="IPR050121">
    <property type="entry name" value="Cytochrome_P450_monoxygenase"/>
</dbReference>
<protein>
    <submittedName>
        <fullName evidence="4">Uncharacterized protein</fullName>
    </submittedName>
</protein>
<dbReference type="GO" id="GO:0005506">
    <property type="term" value="F:iron ion binding"/>
    <property type="evidence" value="ECO:0007669"/>
    <property type="project" value="InterPro"/>
</dbReference>
<keyword evidence="1" id="KW-0349">Heme</keyword>
<keyword evidence="3" id="KW-0408">Iron</keyword>
<dbReference type="EMBL" id="JAWHQM010000002">
    <property type="protein sequence ID" value="KAK5625828.1"/>
    <property type="molecule type" value="Genomic_DNA"/>
</dbReference>
<dbReference type="GO" id="GO:0020037">
    <property type="term" value="F:heme binding"/>
    <property type="evidence" value="ECO:0007669"/>
    <property type="project" value="InterPro"/>
</dbReference>
<gene>
    <name evidence="4" type="ORF">RRF57_001544</name>
</gene>
<evidence type="ECO:0000313" key="5">
    <source>
        <dbReference type="Proteomes" id="UP001305414"/>
    </source>
</evidence>